<dbReference type="AlphaFoldDB" id="A0A8J7K0B0"/>
<keyword evidence="2" id="KW-0378">Hydrolase</keyword>
<dbReference type="Proteomes" id="UP000620559">
    <property type="component" value="Unassembled WGS sequence"/>
</dbReference>
<gene>
    <name evidence="2" type="ORF">IQ247_12670</name>
</gene>
<dbReference type="InterPro" id="IPR010802">
    <property type="entry name" value="DUF1400"/>
</dbReference>
<organism evidence="2 3">
    <name type="scientific">Plectonema cf. radiosum LEGE 06105</name>
    <dbReference type="NCBI Taxonomy" id="945769"/>
    <lineage>
        <taxon>Bacteria</taxon>
        <taxon>Bacillati</taxon>
        <taxon>Cyanobacteriota</taxon>
        <taxon>Cyanophyceae</taxon>
        <taxon>Oscillatoriophycideae</taxon>
        <taxon>Oscillatoriales</taxon>
        <taxon>Microcoleaceae</taxon>
        <taxon>Plectonema</taxon>
    </lineage>
</organism>
<evidence type="ECO:0000259" key="1">
    <source>
        <dbReference type="Pfam" id="PF07176"/>
    </source>
</evidence>
<feature type="domain" description="DUF1400" evidence="1">
    <location>
        <begin position="28"/>
        <end position="152"/>
    </location>
</feature>
<name>A0A8J7K0B0_9CYAN</name>
<reference evidence="2" key="1">
    <citation type="submission" date="2020-10" db="EMBL/GenBank/DDBJ databases">
        <authorList>
            <person name="Castelo-Branco R."/>
            <person name="Eusebio N."/>
            <person name="Adriana R."/>
            <person name="Vieira A."/>
            <person name="Brugerolle De Fraissinette N."/>
            <person name="Rezende De Castro R."/>
            <person name="Schneider M.P."/>
            <person name="Vasconcelos V."/>
            <person name="Leao P.N."/>
        </authorList>
    </citation>
    <scope>NUCLEOTIDE SEQUENCE</scope>
    <source>
        <strain evidence="2">LEGE 06105</strain>
    </source>
</reference>
<dbReference type="Pfam" id="PF07176">
    <property type="entry name" value="DUF1400"/>
    <property type="match status" value="1"/>
</dbReference>
<comment type="caution">
    <text evidence="2">The sequence shown here is derived from an EMBL/GenBank/DDBJ whole genome shotgun (WGS) entry which is preliminary data.</text>
</comment>
<keyword evidence="3" id="KW-1185">Reference proteome</keyword>
<evidence type="ECO:0000313" key="2">
    <source>
        <dbReference type="EMBL" id="MBE9213511.1"/>
    </source>
</evidence>
<proteinExistence type="predicted"/>
<sequence length="178" mass="20384">MKISYYFWQSLFFLMTNIFIFGNSSVNAAETVVFTYKTFRRTLPVSELTKLSETGEVSPTLNYYLQQTQQEPQAVRDVLNRQVNVDTVTLDRTLNSKIGEFLLDQISQTIHTSSNQANRQALRSAIVLSSSEDNQVSLIEIIQNYPTNEVYVRADNLARTYNQLSILTEGLRGWLGIR</sequence>
<dbReference type="GO" id="GO:0016787">
    <property type="term" value="F:hydrolase activity"/>
    <property type="evidence" value="ECO:0007669"/>
    <property type="project" value="UniProtKB-KW"/>
</dbReference>
<accession>A0A8J7K0B0</accession>
<dbReference type="EMBL" id="JADEWL010000034">
    <property type="protein sequence ID" value="MBE9213511.1"/>
    <property type="molecule type" value="Genomic_DNA"/>
</dbReference>
<protein>
    <submittedName>
        <fullName evidence="2">Alpha/beta hydrolase</fullName>
    </submittedName>
</protein>
<evidence type="ECO:0000313" key="3">
    <source>
        <dbReference type="Proteomes" id="UP000620559"/>
    </source>
</evidence>